<dbReference type="AlphaFoldDB" id="D3LWC9"/>
<dbReference type="OrthoDB" id="6830434at2"/>
<dbReference type="RefSeq" id="WP_009381417.1">
    <property type="nucleotide sequence ID" value="NZ_ADGP01000023.1"/>
</dbReference>
<proteinExistence type="predicted"/>
<accession>D3LWC9</accession>
<protein>
    <recommendedName>
        <fullName evidence="3">LXG domain-containing protein</fullName>
    </recommendedName>
</protein>
<evidence type="ECO:0008006" key="3">
    <source>
        <dbReference type="Google" id="ProtNLM"/>
    </source>
</evidence>
<organism evidence="1 2">
    <name type="scientific">Megasphaera lornae</name>
    <dbReference type="NCBI Taxonomy" id="1000568"/>
    <lineage>
        <taxon>Bacteria</taxon>
        <taxon>Bacillati</taxon>
        <taxon>Bacillota</taxon>
        <taxon>Negativicutes</taxon>
        <taxon>Veillonellales</taxon>
        <taxon>Veillonellaceae</taxon>
        <taxon>Megasphaera</taxon>
    </lineage>
</organism>
<sequence length="505" mass="53571">MEKTEEIYEFDFSEKVLSEEEAKDVFKIQRQFLESYAASKDKMPVEEWLPQELQKQLPEKTSEEIEKMSTEIINSLKVTEDMKVSQQKAIAAGRSKNSWFASTILQSTSQMSAQESARYLQSLDDAVKNANVAMHETITTKGSGYIIPSMNPNLDGFIAEQHHVNSFNMNAAAKGSGLRAEVQPLKPGETYTKNGFDVIIKDASGKRIHQYQMKYGATAEDTIRMINSGNYNNQTLVVPEEQVAAVQEAFPNKTVTSTIGDGDVSSKPLTKEQAKELQEKSQTGNFIDADWNDYVAKDIAIGIGKQTGYACLQGAAVGGGMAIATKVWNGEPIDGEEVIETAIVSGADFGVKTATAGALKAASEKGVLKVIPKGTKGSTFANIAFVAIENVKVLGKVATGELTAKEGLDAMEQTTVSCVAGITASTKGAAIGATIGSVLGPVGTAVGGFIGGTLGYIAGSKVAQTIVKGTQKVRDKAVEVVKSVGSAIASGAKSIVRGFASLFGF</sequence>
<evidence type="ECO:0000313" key="1">
    <source>
        <dbReference type="EMBL" id="EFD93596.1"/>
    </source>
</evidence>
<gene>
    <name evidence="1" type="ORF">HMPREF0889_1273</name>
</gene>
<evidence type="ECO:0000313" key="2">
    <source>
        <dbReference type="Proteomes" id="UP000003242"/>
    </source>
</evidence>
<dbReference type="STRING" id="699218.HMPREF0889_1273"/>
<dbReference type="EMBL" id="ADGP01000023">
    <property type="protein sequence ID" value="EFD93596.1"/>
    <property type="molecule type" value="Genomic_DNA"/>
</dbReference>
<dbReference type="eggNOG" id="ENOG502Z85I">
    <property type="taxonomic scope" value="Bacteria"/>
</dbReference>
<comment type="caution">
    <text evidence="1">The sequence shown here is derived from an EMBL/GenBank/DDBJ whole genome shotgun (WGS) entry which is preliminary data.</text>
</comment>
<reference evidence="2" key="1">
    <citation type="submission" date="2009-12" db="EMBL/GenBank/DDBJ databases">
        <title>Sequence of Clostridiales genomosp. BVAB3 str. UPII9-5.</title>
        <authorList>
            <person name="Madupu R."/>
            <person name="Durkin A.S."/>
            <person name="Torralba M."/>
            <person name="Methe B."/>
            <person name="Sutton G.G."/>
            <person name="Strausberg R.L."/>
            <person name="Nelson K.E."/>
        </authorList>
    </citation>
    <scope>NUCLEOTIDE SEQUENCE [LARGE SCALE GENOMIC DNA]</scope>
    <source>
        <strain evidence="2">28L</strain>
    </source>
</reference>
<name>D3LWC9_9FIRM</name>
<dbReference type="Proteomes" id="UP000003242">
    <property type="component" value="Unassembled WGS sequence"/>
</dbReference>